<evidence type="ECO:0000313" key="6">
    <source>
        <dbReference type="Proteomes" id="UP000683360"/>
    </source>
</evidence>
<keyword evidence="2 3" id="KW-0808">Transferase</keyword>
<dbReference type="GO" id="GO:0005975">
    <property type="term" value="P:carbohydrate metabolic process"/>
    <property type="evidence" value="ECO:0007669"/>
    <property type="project" value="InterPro"/>
</dbReference>
<feature type="region of interest" description="Disordered" evidence="4">
    <location>
        <begin position="133"/>
        <end position="152"/>
    </location>
</feature>
<comment type="pathway">
    <text evidence="3">Protein modification; protein glycosylation.</text>
</comment>
<dbReference type="InterPro" id="IPR002516">
    <property type="entry name" value="Glyco_trans_11"/>
</dbReference>
<organism evidence="5 6">
    <name type="scientific">Mytilus edulis</name>
    <name type="common">Blue mussel</name>
    <dbReference type="NCBI Taxonomy" id="6550"/>
    <lineage>
        <taxon>Eukaryota</taxon>
        <taxon>Metazoa</taxon>
        <taxon>Spiralia</taxon>
        <taxon>Lophotrochozoa</taxon>
        <taxon>Mollusca</taxon>
        <taxon>Bivalvia</taxon>
        <taxon>Autobranchia</taxon>
        <taxon>Pteriomorphia</taxon>
        <taxon>Mytilida</taxon>
        <taxon>Mytiloidea</taxon>
        <taxon>Mytilidae</taxon>
        <taxon>Mytilinae</taxon>
        <taxon>Mytilus</taxon>
    </lineage>
</organism>
<dbReference type="GO" id="GO:0032580">
    <property type="term" value="C:Golgi cisterna membrane"/>
    <property type="evidence" value="ECO:0007669"/>
    <property type="project" value="UniProtKB-SubCell"/>
</dbReference>
<evidence type="ECO:0000313" key="5">
    <source>
        <dbReference type="EMBL" id="CAG2187701.1"/>
    </source>
</evidence>
<comment type="caution">
    <text evidence="5">The sequence shown here is derived from an EMBL/GenBank/DDBJ whole genome shotgun (WGS) entry which is preliminary data.</text>
</comment>
<dbReference type="OrthoDB" id="3226at2759"/>
<dbReference type="PANTHER" id="PTHR11927">
    <property type="entry name" value="GALACTOSIDE 2-L-FUCOSYLTRANSFERASE"/>
    <property type="match status" value="1"/>
</dbReference>
<gene>
    <name evidence="5" type="ORF">MEDL_3159</name>
</gene>
<name>A0A8S3PYY5_MYTED</name>
<dbReference type="EMBL" id="CAJPWZ010000182">
    <property type="protein sequence ID" value="CAG2187701.1"/>
    <property type="molecule type" value="Genomic_DNA"/>
</dbReference>
<dbReference type="Proteomes" id="UP000683360">
    <property type="component" value="Unassembled WGS sequence"/>
</dbReference>
<keyword evidence="1 3" id="KW-0328">Glycosyltransferase</keyword>
<dbReference type="AlphaFoldDB" id="A0A8S3PYY5"/>
<feature type="transmembrane region" description="Helical" evidence="3">
    <location>
        <begin position="58"/>
        <end position="80"/>
    </location>
</feature>
<keyword evidence="3" id="KW-0812">Transmembrane</keyword>
<feature type="compositionally biased region" description="Low complexity" evidence="4">
    <location>
        <begin position="138"/>
        <end position="152"/>
    </location>
</feature>
<evidence type="ECO:0000256" key="2">
    <source>
        <dbReference type="ARBA" id="ARBA00022679"/>
    </source>
</evidence>
<dbReference type="Gene3D" id="3.40.50.11350">
    <property type="match status" value="1"/>
</dbReference>
<evidence type="ECO:0000256" key="3">
    <source>
        <dbReference type="RuleBase" id="RU363129"/>
    </source>
</evidence>
<evidence type="ECO:0000256" key="4">
    <source>
        <dbReference type="SAM" id="MobiDB-lite"/>
    </source>
</evidence>
<accession>A0A8S3PYY5</accession>
<dbReference type="PANTHER" id="PTHR11927:SF9">
    <property type="entry name" value="L-FUCOSYLTRANSFERASE"/>
    <property type="match status" value="1"/>
</dbReference>
<reference evidence="5" key="1">
    <citation type="submission" date="2021-03" db="EMBL/GenBank/DDBJ databases">
        <authorList>
            <person name="Bekaert M."/>
        </authorList>
    </citation>
    <scope>NUCLEOTIDE SEQUENCE</scope>
</reference>
<sequence>MFKVSRRDGQANLLELLVCSITRGSTSIKSNGEYRDSSGQVETAMPNRRQDQVGTNGFFIWTYGKFYMFCLIAVICFFLLEYSDYTETSSIRMLPKMIKKNEMKEVHKVETKGVTKGLPPSRKTIVNIVGKHNTTKPASAQQNSSRQSNSSQDLTDFKRTHFMTANGQGRLGNQLFQVACLIGTAFRHNYTPFIPRNHRLNRVLDLKQAKDIHMTNIARIGEGKAMAYNSKVETLSHDKNWTLNGYFQSWKYFHHCRHEIISSFKFKQNTKRKVIEILKTINAKGRPLIGVHIRRGDMSSSSEMKRGYNVATPEFITKAFAYFRNNTNKPLFLVVSDDPRWCKTHAHGPDVIYAGTGSPETDMVLLTYCNHTIITSGSFGWWGAYICGGKTVYFSNFPRNGSWLATIYNHDDYYLPEWIGMQ</sequence>
<dbReference type="GO" id="GO:0008107">
    <property type="term" value="F:galactoside 2-alpha-L-fucosyltransferase activity"/>
    <property type="evidence" value="ECO:0007669"/>
    <property type="project" value="InterPro"/>
</dbReference>
<comment type="similarity">
    <text evidence="3">Belongs to the glycosyltransferase 11 family.</text>
</comment>
<keyword evidence="3" id="KW-0735">Signal-anchor</keyword>
<keyword evidence="3" id="KW-0472">Membrane</keyword>
<keyword evidence="3" id="KW-0325">Glycoprotein</keyword>
<keyword evidence="6" id="KW-1185">Reference proteome</keyword>
<keyword evidence="3" id="KW-0333">Golgi apparatus</keyword>
<comment type="subcellular location">
    <subcellularLocation>
        <location evidence="3">Golgi apparatus</location>
        <location evidence="3">Golgi stack membrane</location>
        <topology evidence="3">Single-pass type II membrane protein</topology>
    </subcellularLocation>
</comment>
<proteinExistence type="inferred from homology"/>
<evidence type="ECO:0000256" key="1">
    <source>
        <dbReference type="ARBA" id="ARBA00022676"/>
    </source>
</evidence>
<dbReference type="EC" id="2.4.1.-" evidence="3"/>
<dbReference type="Pfam" id="PF01531">
    <property type="entry name" value="Glyco_transf_11"/>
    <property type="match status" value="1"/>
</dbReference>
<protein>
    <recommendedName>
        <fullName evidence="3">L-Fucosyltransferase</fullName>
        <ecNumber evidence="3">2.4.1.-</ecNumber>
    </recommendedName>
</protein>
<dbReference type="CDD" id="cd11301">
    <property type="entry name" value="Fut1_Fut2_like"/>
    <property type="match status" value="1"/>
</dbReference>
<keyword evidence="3" id="KW-1133">Transmembrane helix</keyword>